<dbReference type="Gene3D" id="3.40.190.10">
    <property type="entry name" value="Periplasmic binding protein-like II"/>
    <property type="match status" value="2"/>
</dbReference>
<feature type="domain" description="HTH lysR-type" evidence="5">
    <location>
        <begin position="12"/>
        <end position="69"/>
    </location>
</feature>
<dbReference type="EMBL" id="AUYB01000158">
    <property type="protein sequence ID" value="KZN29756.1"/>
    <property type="molecule type" value="Genomic_DNA"/>
</dbReference>
<evidence type="ECO:0000256" key="3">
    <source>
        <dbReference type="ARBA" id="ARBA00023125"/>
    </source>
</evidence>
<dbReference type="InterPro" id="IPR000847">
    <property type="entry name" value="LysR_HTH_N"/>
</dbReference>
<accession>A0A166UB54</accession>
<gene>
    <name evidence="6" type="ORF">N475_05515</name>
</gene>
<organism evidence="6 7">
    <name type="scientific">Pseudoalteromonas luteoviolacea DSM 6061</name>
    <dbReference type="NCBI Taxonomy" id="1365250"/>
    <lineage>
        <taxon>Bacteria</taxon>
        <taxon>Pseudomonadati</taxon>
        <taxon>Pseudomonadota</taxon>
        <taxon>Gammaproteobacteria</taxon>
        <taxon>Alteromonadales</taxon>
        <taxon>Pseudoalteromonadaceae</taxon>
        <taxon>Pseudoalteromonas</taxon>
    </lineage>
</organism>
<evidence type="ECO:0000256" key="2">
    <source>
        <dbReference type="ARBA" id="ARBA00023015"/>
    </source>
</evidence>
<dbReference type="InterPro" id="IPR005119">
    <property type="entry name" value="LysR_subst-bd"/>
</dbReference>
<comment type="similarity">
    <text evidence="1">Belongs to the LysR transcriptional regulatory family.</text>
</comment>
<evidence type="ECO:0000313" key="6">
    <source>
        <dbReference type="EMBL" id="KZN29756.1"/>
    </source>
</evidence>
<dbReference type="Proteomes" id="UP000076643">
    <property type="component" value="Unassembled WGS sequence"/>
</dbReference>
<evidence type="ECO:0000259" key="5">
    <source>
        <dbReference type="PROSITE" id="PS50931"/>
    </source>
</evidence>
<dbReference type="PANTHER" id="PTHR30537:SF74">
    <property type="entry name" value="HTH-TYPE TRANSCRIPTIONAL REGULATOR TRPI"/>
    <property type="match status" value="1"/>
</dbReference>
<sequence>MSYFHSMSKPNFSMTALQTFSVVTKELNFSKAAEILNISPSAVSHQMKLLEAQLGVSLFHRKSKGVMLTNTGEQLAEKVNKGFELINFGIDTAKQTDAIQRVVLAVVPSLLDHWLVPRLNDFYAHFENIDLHLVAADQLVDFNQRHIHGHLHFGHGQQAELESVFMAHEYVLPVCSPSYHATIDTSEHLLAYVGGTEDAPSNMSWDAWFKHQSVVPYKLTRYRHFSHVGHALNAAKHSQGIALGWHHIASALLADGSLRRLPFEAIQLPFSYYLMMPKDIAKRPVMQQITSWLASQFACSQGEIDDKNCEL</sequence>
<comment type="caution">
    <text evidence="6">The sequence shown here is derived from an EMBL/GenBank/DDBJ whole genome shotgun (WGS) entry which is preliminary data.</text>
</comment>
<evidence type="ECO:0000256" key="4">
    <source>
        <dbReference type="ARBA" id="ARBA00023163"/>
    </source>
</evidence>
<dbReference type="SUPFAM" id="SSF46785">
    <property type="entry name" value="Winged helix' DNA-binding domain"/>
    <property type="match status" value="1"/>
</dbReference>
<dbReference type="PATRIC" id="fig|1365250.3.peg.5155"/>
<dbReference type="PROSITE" id="PS50931">
    <property type="entry name" value="HTH_LYSR"/>
    <property type="match status" value="1"/>
</dbReference>
<keyword evidence="3" id="KW-0238">DNA-binding</keyword>
<dbReference type="Pfam" id="PF03466">
    <property type="entry name" value="LysR_substrate"/>
    <property type="match status" value="1"/>
</dbReference>
<dbReference type="AlphaFoldDB" id="A0A166UB54"/>
<proteinExistence type="inferred from homology"/>
<dbReference type="GO" id="GO:0006351">
    <property type="term" value="P:DNA-templated transcription"/>
    <property type="evidence" value="ECO:0007669"/>
    <property type="project" value="TreeGrafter"/>
</dbReference>
<dbReference type="PANTHER" id="PTHR30537">
    <property type="entry name" value="HTH-TYPE TRANSCRIPTIONAL REGULATOR"/>
    <property type="match status" value="1"/>
</dbReference>
<dbReference type="CDD" id="cd08432">
    <property type="entry name" value="PBP2_GcdR_TrpI_HvrB_AmpR_like"/>
    <property type="match status" value="1"/>
</dbReference>
<reference evidence="6 7" key="1">
    <citation type="submission" date="2013-07" db="EMBL/GenBank/DDBJ databases">
        <title>Comparative Genomic and Metabolomic Analysis of Twelve Strains of Pseudoalteromonas luteoviolacea.</title>
        <authorList>
            <person name="Vynne N.G."/>
            <person name="Mansson M."/>
            <person name="Gram L."/>
        </authorList>
    </citation>
    <scope>NUCLEOTIDE SEQUENCE [LARGE SCALE GENOMIC DNA]</scope>
    <source>
        <strain evidence="6 7">DSM 6061</strain>
    </source>
</reference>
<dbReference type="PRINTS" id="PR00039">
    <property type="entry name" value="HTHLYSR"/>
</dbReference>
<dbReference type="GO" id="GO:0003700">
    <property type="term" value="F:DNA-binding transcription factor activity"/>
    <property type="evidence" value="ECO:0007669"/>
    <property type="project" value="InterPro"/>
</dbReference>
<dbReference type="InterPro" id="IPR058163">
    <property type="entry name" value="LysR-type_TF_proteobact-type"/>
</dbReference>
<evidence type="ECO:0000313" key="7">
    <source>
        <dbReference type="Proteomes" id="UP000076643"/>
    </source>
</evidence>
<dbReference type="InterPro" id="IPR036388">
    <property type="entry name" value="WH-like_DNA-bd_sf"/>
</dbReference>
<protein>
    <recommendedName>
        <fullName evidence="5">HTH lysR-type domain-containing protein</fullName>
    </recommendedName>
</protein>
<name>A0A166UB54_9GAMM</name>
<keyword evidence="2" id="KW-0805">Transcription regulation</keyword>
<dbReference type="InterPro" id="IPR036390">
    <property type="entry name" value="WH_DNA-bd_sf"/>
</dbReference>
<keyword evidence="7" id="KW-1185">Reference proteome</keyword>
<dbReference type="Pfam" id="PF00126">
    <property type="entry name" value="HTH_1"/>
    <property type="match status" value="1"/>
</dbReference>
<dbReference type="Gene3D" id="1.10.10.10">
    <property type="entry name" value="Winged helix-like DNA-binding domain superfamily/Winged helix DNA-binding domain"/>
    <property type="match status" value="1"/>
</dbReference>
<dbReference type="SUPFAM" id="SSF53850">
    <property type="entry name" value="Periplasmic binding protein-like II"/>
    <property type="match status" value="1"/>
</dbReference>
<dbReference type="GO" id="GO:0043565">
    <property type="term" value="F:sequence-specific DNA binding"/>
    <property type="evidence" value="ECO:0007669"/>
    <property type="project" value="TreeGrafter"/>
</dbReference>
<evidence type="ECO:0000256" key="1">
    <source>
        <dbReference type="ARBA" id="ARBA00009437"/>
    </source>
</evidence>
<keyword evidence="4" id="KW-0804">Transcription</keyword>